<gene>
    <name evidence="1" type="ORF">S01H1_33129</name>
</gene>
<organism evidence="1">
    <name type="scientific">marine sediment metagenome</name>
    <dbReference type="NCBI Taxonomy" id="412755"/>
    <lineage>
        <taxon>unclassified sequences</taxon>
        <taxon>metagenomes</taxon>
        <taxon>ecological metagenomes</taxon>
    </lineage>
</organism>
<reference evidence="1" key="1">
    <citation type="journal article" date="2014" name="Front. Microbiol.">
        <title>High frequency of phylogenetically diverse reductive dehalogenase-homologous genes in deep subseafloor sedimentary metagenomes.</title>
        <authorList>
            <person name="Kawai M."/>
            <person name="Futagami T."/>
            <person name="Toyoda A."/>
            <person name="Takaki Y."/>
            <person name="Nishi S."/>
            <person name="Hori S."/>
            <person name="Arai W."/>
            <person name="Tsubouchi T."/>
            <person name="Morono Y."/>
            <person name="Uchiyama I."/>
            <person name="Ito T."/>
            <person name="Fujiyama A."/>
            <person name="Inagaki F."/>
            <person name="Takami H."/>
        </authorList>
    </citation>
    <scope>NUCLEOTIDE SEQUENCE</scope>
    <source>
        <strain evidence="1">Expedition CK06-06</strain>
    </source>
</reference>
<protein>
    <submittedName>
        <fullName evidence="1">Uncharacterized protein</fullName>
    </submittedName>
</protein>
<name>X0V853_9ZZZZ</name>
<feature type="non-terminal residue" evidence="1">
    <location>
        <position position="1"/>
    </location>
</feature>
<comment type="caution">
    <text evidence="1">The sequence shown here is derived from an EMBL/GenBank/DDBJ whole genome shotgun (WGS) entry which is preliminary data.</text>
</comment>
<sequence length="84" mass="9597">TSQNNGFKDTLDILGNKASDVKEERVESGYGVKPEPFISPEDDFIIPFDSEPEYHWWKNGKSVECILEEVKNKKPILRKGGENQ</sequence>
<evidence type="ECO:0000313" key="1">
    <source>
        <dbReference type="EMBL" id="GAG08663.1"/>
    </source>
</evidence>
<dbReference type="EMBL" id="BARS01020555">
    <property type="protein sequence ID" value="GAG08663.1"/>
    <property type="molecule type" value="Genomic_DNA"/>
</dbReference>
<proteinExistence type="predicted"/>
<accession>X0V853</accession>
<dbReference type="AlphaFoldDB" id="X0V853"/>